<dbReference type="Proteomes" id="UP000094801">
    <property type="component" value="Unassembled WGS sequence"/>
</dbReference>
<protein>
    <recommendedName>
        <fullName evidence="3">Actin patches distal protein 1</fullName>
    </recommendedName>
</protein>
<name>A0A1E4T1H5_9ASCO</name>
<evidence type="ECO:0000313" key="2">
    <source>
        <dbReference type="Proteomes" id="UP000094801"/>
    </source>
</evidence>
<dbReference type="STRING" id="983967.A0A1E4T1H5"/>
<dbReference type="AlphaFoldDB" id="A0A1E4T1H5"/>
<dbReference type="InterPro" id="IPR009737">
    <property type="entry name" value="Aim32/Apd1-like"/>
</dbReference>
<dbReference type="Pfam" id="PF06999">
    <property type="entry name" value="Suc_Fer-like"/>
    <property type="match status" value="1"/>
</dbReference>
<keyword evidence="2" id="KW-1185">Reference proteome</keyword>
<evidence type="ECO:0000313" key="1">
    <source>
        <dbReference type="EMBL" id="ODV85606.1"/>
    </source>
</evidence>
<dbReference type="PANTHER" id="PTHR31902:SF14">
    <property type="entry name" value="ACTIN PATCHES DISTAL PROTEIN 1"/>
    <property type="match status" value="1"/>
</dbReference>
<proteinExistence type="predicted"/>
<sequence>MNFLKSLVKGTPPDPTSKVAEILPISHEPSSCNPSLCHHSYSTNCFKLDAAAEVEPLWETADSADLHLLVSTESTDWQRDPFDAPGTVLGTIKNVLNEGEKIKKLGLKLRISATSLPLKDNEEYAIYKDQQKCDILVMPWFIWMKGITSANFENTLVELLTILNDGQDNLPSNIGDVTIEKDPARSYVFLCSHRTRDKKCGITAPIMKKEFDSNLRDLGLYRDIGDNRPGGVNVVFINHVGGHKFAANILIYNKGGEFIWYARCTPLNVKPIIDEAVLKGTVFPELARNVQKYASINW</sequence>
<dbReference type="SUPFAM" id="SSF52833">
    <property type="entry name" value="Thioredoxin-like"/>
    <property type="match status" value="1"/>
</dbReference>
<organism evidence="1 2">
    <name type="scientific">[Candida] arabinofermentans NRRL YB-2248</name>
    <dbReference type="NCBI Taxonomy" id="983967"/>
    <lineage>
        <taxon>Eukaryota</taxon>
        <taxon>Fungi</taxon>
        <taxon>Dikarya</taxon>
        <taxon>Ascomycota</taxon>
        <taxon>Saccharomycotina</taxon>
        <taxon>Pichiomycetes</taxon>
        <taxon>Pichiales</taxon>
        <taxon>Pichiaceae</taxon>
        <taxon>Ogataea</taxon>
        <taxon>Ogataea/Candida clade</taxon>
    </lineage>
</organism>
<dbReference type="EMBL" id="KV453852">
    <property type="protein sequence ID" value="ODV85606.1"/>
    <property type="molecule type" value="Genomic_DNA"/>
</dbReference>
<dbReference type="CDD" id="cd03062">
    <property type="entry name" value="TRX_Fd_Sucrase"/>
    <property type="match status" value="1"/>
</dbReference>
<dbReference type="PANTHER" id="PTHR31902">
    <property type="entry name" value="ACTIN PATCHES DISTAL PROTEIN 1"/>
    <property type="match status" value="1"/>
</dbReference>
<evidence type="ECO:0008006" key="3">
    <source>
        <dbReference type="Google" id="ProtNLM"/>
    </source>
</evidence>
<dbReference type="Gene3D" id="3.40.30.10">
    <property type="entry name" value="Glutaredoxin"/>
    <property type="match status" value="1"/>
</dbReference>
<accession>A0A1E4T1H5</accession>
<gene>
    <name evidence="1" type="ORF">CANARDRAFT_198696</name>
</gene>
<dbReference type="OrthoDB" id="10253744at2759"/>
<dbReference type="InterPro" id="IPR036249">
    <property type="entry name" value="Thioredoxin-like_sf"/>
</dbReference>
<reference evidence="2" key="1">
    <citation type="submission" date="2016-04" db="EMBL/GenBank/DDBJ databases">
        <title>Comparative genomics of biotechnologically important yeasts.</title>
        <authorList>
            <consortium name="DOE Joint Genome Institute"/>
            <person name="Riley R."/>
            <person name="Haridas S."/>
            <person name="Wolfe K.H."/>
            <person name="Lopes M.R."/>
            <person name="Hittinger C.T."/>
            <person name="Goker M."/>
            <person name="Salamov A."/>
            <person name="Wisecaver J."/>
            <person name="Long T.M."/>
            <person name="Aerts A.L."/>
            <person name="Barry K."/>
            <person name="Choi C."/>
            <person name="Clum A."/>
            <person name="Coughlan A.Y."/>
            <person name="Deshpande S."/>
            <person name="Douglass A.P."/>
            <person name="Hanson S.J."/>
            <person name="Klenk H.-P."/>
            <person name="Labutti K."/>
            <person name="Lapidus A."/>
            <person name="Lindquist E."/>
            <person name="Lipzen A."/>
            <person name="Meier-Kolthoff J.P."/>
            <person name="Ohm R.A."/>
            <person name="Otillar R.P."/>
            <person name="Pangilinan J."/>
            <person name="Peng Y."/>
            <person name="Rokas A."/>
            <person name="Rosa C.A."/>
            <person name="Scheuner C."/>
            <person name="Sibirny A.A."/>
            <person name="Slot J.C."/>
            <person name="Stielow J.B."/>
            <person name="Sun H."/>
            <person name="Kurtzman C.P."/>
            <person name="Blackwell M."/>
            <person name="Grigoriev I.V."/>
            <person name="Jeffries T.W."/>
        </authorList>
    </citation>
    <scope>NUCLEOTIDE SEQUENCE [LARGE SCALE GENOMIC DNA]</scope>
    <source>
        <strain evidence="2">NRRL YB-2248</strain>
    </source>
</reference>